<evidence type="ECO:0000313" key="1">
    <source>
        <dbReference type="EMBL" id="JAH41010.1"/>
    </source>
</evidence>
<reference evidence="1" key="2">
    <citation type="journal article" date="2015" name="Fish Shellfish Immunol.">
        <title>Early steps in the European eel (Anguilla anguilla)-Vibrio vulnificus interaction in the gills: Role of the RtxA13 toxin.</title>
        <authorList>
            <person name="Callol A."/>
            <person name="Pajuelo D."/>
            <person name="Ebbesson L."/>
            <person name="Teles M."/>
            <person name="MacKenzie S."/>
            <person name="Amaro C."/>
        </authorList>
    </citation>
    <scope>NUCLEOTIDE SEQUENCE</scope>
</reference>
<dbReference type="AlphaFoldDB" id="A0A0E9SK10"/>
<dbReference type="EMBL" id="GBXM01067567">
    <property type="protein sequence ID" value="JAH41010.1"/>
    <property type="molecule type" value="Transcribed_RNA"/>
</dbReference>
<protein>
    <submittedName>
        <fullName evidence="1">Uncharacterized protein</fullName>
    </submittedName>
</protein>
<accession>A0A0E9SK10</accession>
<sequence>MRSAARKTIKASCMGLVTTPFIAREQSSASFRHLALLKVGLWTYQLGDQLTYSSPPCWLDMPGGQGEAGHHSWTVPQRLHVVSLGQVTLKQNP</sequence>
<reference evidence="1" key="1">
    <citation type="submission" date="2014-11" db="EMBL/GenBank/DDBJ databases">
        <authorList>
            <person name="Amaro Gonzalez C."/>
        </authorList>
    </citation>
    <scope>NUCLEOTIDE SEQUENCE</scope>
</reference>
<name>A0A0E9SK10_ANGAN</name>
<organism evidence="1">
    <name type="scientific">Anguilla anguilla</name>
    <name type="common">European freshwater eel</name>
    <name type="synonym">Muraena anguilla</name>
    <dbReference type="NCBI Taxonomy" id="7936"/>
    <lineage>
        <taxon>Eukaryota</taxon>
        <taxon>Metazoa</taxon>
        <taxon>Chordata</taxon>
        <taxon>Craniata</taxon>
        <taxon>Vertebrata</taxon>
        <taxon>Euteleostomi</taxon>
        <taxon>Actinopterygii</taxon>
        <taxon>Neopterygii</taxon>
        <taxon>Teleostei</taxon>
        <taxon>Anguilliformes</taxon>
        <taxon>Anguillidae</taxon>
        <taxon>Anguilla</taxon>
    </lineage>
</organism>
<proteinExistence type="predicted"/>